<reference evidence="5 6" key="1">
    <citation type="journal article" date="2012" name="Stand. Genomic Sci.">
        <title>Complete genome sequence of Terriglobus saanensis type strain SP1PR4(T), an Acidobacteria from tundra soil.</title>
        <authorList>
            <person name="Rawat S.R."/>
            <person name="Mannisto M.K."/>
            <person name="Starovoytov V."/>
            <person name="Goodwin L."/>
            <person name="Nolan M."/>
            <person name="Hauser L."/>
            <person name="Land M."/>
            <person name="Davenport K.W."/>
            <person name="Woyke T."/>
            <person name="Haggblom M.M."/>
        </authorList>
    </citation>
    <scope>NUCLEOTIDE SEQUENCE</scope>
    <source>
        <strain evidence="6">ATCC BAA-1853 / DSM 23119 / SP1PR4</strain>
    </source>
</reference>
<dbReference type="GO" id="GO:0003677">
    <property type="term" value="F:DNA binding"/>
    <property type="evidence" value="ECO:0007669"/>
    <property type="project" value="UniProtKB-KW"/>
</dbReference>
<dbReference type="InterPro" id="IPR013762">
    <property type="entry name" value="Integrase-like_cat_sf"/>
</dbReference>
<dbReference type="RefSeq" id="WP_013570258.1">
    <property type="nucleotide sequence ID" value="NC_014963.1"/>
</dbReference>
<dbReference type="CDD" id="cd00796">
    <property type="entry name" value="INT_Rci_Hp1_C"/>
    <property type="match status" value="1"/>
</dbReference>
<gene>
    <name evidence="5" type="ordered locus">AciPR4_3779</name>
</gene>
<dbReference type="InterPro" id="IPR011010">
    <property type="entry name" value="DNA_brk_join_enz"/>
</dbReference>
<name>E8V1B3_TERSS</name>
<dbReference type="PROSITE" id="PS51898">
    <property type="entry name" value="TYR_RECOMBINASE"/>
    <property type="match status" value="1"/>
</dbReference>
<comment type="similarity">
    <text evidence="1">Belongs to the 'phage' integrase family.</text>
</comment>
<evidence type="ECO:0000256" key="2">
    <source>
        <dbReference type="ARBA" id="ARBA00023125"/>
    </source>
</evidence>
<evidence type="ECO:0000313" key="6">
    <source>
        <dbReference type="Proteomes" id="UP000006844"/>
    </source>
</evidence>
<evidence type="ECO:0000313" key="5">
    <source>
        <dbReference type="EMBL" id="ADV84528.1"/>
    </source>
</evidence>
<protein>
    <submittedName>
        <fullName evidence="5">Integrase family protein</fullName>
    </submittedName>
</protein>
<dbReference type="InterPro" id="IPR050090">
    <property type="entry name" value="Tyrosine_recombinase_XerCD"/>
</dbReference>
<accession>E8V1B3</accession>
<keyword evidence="6" id="KW-1185">Reference proteome</keyword>
<dbReference type="PANTHER" id="PTHR30349:SF64">
    <property type="entry name" value="PROPHAGE INTEGRASE INTD-RELATED"/>
    <property type="match status" value="1"/>
</dbReference>
<sequence length="373" mass="43609">MSVHKKADGLFEVRWREGGRQKSVRVRSFDVAKKVQHKKLTNRDENRHLDVKKEINYKMSDLIDRYWTHYGSKKASADREKSIVEGIRSELGRKFVREVDGIAVQHWYENLTGKRGLADNTAVRHFNVMHHMMEKASTIWAPETGIDRNPASLIEVRRPDDTRERYLSEEELQRMKTALDERILRKGTKDPNQTNRRMRLIVLIAVSTGMRSAEIHRLRWTDVRYGERLLAVRAKLKKGKERFVPMTSELAEEIRRYPTVIGQDRIFPPKGGPASKRQRLEGSFEDLLERANIHDFWFHDLRHTFASWYMMNGGDLYELAKLMGHANIKMTERYAKLGRAHISKTGNTAKVIWTMMDKNEPVQEEARETANIA</sequence>
<proteinExistence type="inferred from homology"/>
<dbReference type="SUPFAM" id="SSF56349">
    <property type="entry name" value="DNA breaking-rejoining enzymes"/>
    <property type="match status" value="1"/>
</dbReference>
<dbReference type="Gene3D" id="1.10.150.130">
    <property type="match status" value="1"/>
</dbReference>
<dbReference type="HOGENOM" id="CLU_027562_17_7_0"/>
<dbReference type="InterPro" id="IPR010998">
    <property type="entry name" value="Integrase_recombinase_N"/>
</dbReference>
<evidence type="ECO:0000256" key="1">
    <source>
        <dbReference type="ARBA" id="ARBA00008857"/>
    </source>
</evidence>
<feature type="domain" description="Tyr recombinase" evidence="4">
    <location>
        <begin position="162"/>
        <end position="347"/>
    </location>
</feature>
<dbReference type="Gene3D" id="1.10.443.10">
    <property type="entry name" value="Intergrase catalytic core"/>
    <property type="match status" value="1"/>
</dbReference>
<evidence type="ECO:0000256" key="3">
    <source>
        <dbReference type="ARBA" id="ARBA00023172"/>
    </source>
</evidence>
<organism evidence="5 6">
    <name type="scientific">Terriglobus saanensis (strain ATCC BAA-1853 / DSM 23119 / SP1PR4)</name>
    <dbReference type="NCBI Taxonomy" id="401053"/>
    <lineage>
        <taxon>Bacteria</taxon>
        <taxon>Pseudomonadati</taxon>
        <taxon>Acidobacteriota</taxon>
        <taxon>Terriglobia</taxon>
        <taxon>Terriglobales</taxon>
        <taxon>Acidobacteriaceae</taxon>
        <taxon>Terriglobus</taxon>
    </lineage>
</organism>
<dbReference type="AlphaFoldDB" id="E8V1B3"/>
<dbReference type="Pfam" id="PF00589">
    <property type="entry name" value="Phage_integrase"/>
    <property type="match status" value="1"/>
</dbReference>
<dbReference type="PANTHER" id="PTHR30349">
    <property type="entry name" value="PHAGE INTEGRASE-RELATED"/>
    <property type="match status" value="1"/>
</dbReference>
<keyword evidence="2" id="KW-0238">DNA-binding</keyword>
<dbReference type="STRING" id="401053.AciPR4_3779"/>
<dbReference type="GO" id="GO:0006310">
    <property type="term" value="P:DNA recombination"/>
    <property type="evidence" value="ECO:0007669"/>
    <property type="project" value="UniProtKB-KW"/>
</dbReference>
<dbReference type="EMBL" id="CP002467">
    <property type="protein sequence ID" value="ADV84528.1"/>
    <property type="molecule type" value="Genomic_DNA"/>
</dbReference>
<dbReference type="KEGG" id="tsa:AciPR4_3779"/>
<dbReference type="GO" id="GO:0015074">
    <property type="term" value="P:DNA integration"/>
    <property type="evidence" value="ECO:0007669"/>
    <property type="project" value="InterPro"/>
</dbReference>
<dbReference type="InterPro" id="IPR002104">
    <property type="entry name" value="Integrase_catalytic"/>
</dbReference>
<evidence type="ECO:0000259" key="4">
    <source>
        <dbReference type="PROSITE" id="PS51898"/>
    </source>
</evidence>
<dbReference type="eggNOG" id="COG0582">
    <property type="taxonomic scope" value="Bacteria"/>
</dbReference>
<dbReference type="Proteomes" id="UP000006844">
    <property type="component" value="Chromosome"/>
</dbReference>
<dbReference type="OrthoDB" id="9803188at2"/>
<keyword evidence="3" id="KW-0233">DNA recombination</keyword>